<feature type="non-terminal residue" evidence="1">
    <location>
        <position position="120"/>
    </location>
</feature>
<proteinExistence type="predicted"/>
<dbReference type="EMBL" id="BGZK01010421">
    <property type="protein sequence ID" value="GBP02450.1"/>
    <property type="molecule type" value="Genomic_DNA"/>
</dbReference>
<sequence length="120" mass="13373">MDQASTSAEAAAAAGNGPDPRLELMGSFVIKSLKLKPEKWARVITVEEHKGIIKEFLDRSTPVVLIIILTQAAQLVPTTTFPLTQLKSKGVFFIKKHPLPIPKEECNNPYYMRRLATRTI</sequence>
<evidence type="ECO:0000313" key="2">
    <source>
        <dbReference type="Proteomes" id="UP000299102"/>
    </source>
</evidence>
<gene>
    <name evidence="1" type="ORF">EVAR_73379_1</name>
</gene>
<evidence type="ECO:0000313" key="1">
    <source>
        <dbReference type="EMBL" id="GBP02450.1"/>
    </source>
</evidence>
<protein>
    <submittedName>
        <fullName evidence="1">Dynein beta chain, ciliary</fullName>
    </submittedName>
</protein>
<dbReference type="STRING" id="151549.A0A4C1SMR0"/>
<name>A0A4C1SMR0_EUMVA</name>
<organism evidence="1 2">
    <name type="scientific">Eumeta variegata</name>
    <name type="common">Bagworm moth</name>
    <name type="synonym">Eumeta japonica</name>
    <dbReference type="NCBI Taxonomy" id="151549"/>
    <lineage>
        <taxon>Eukaryota</taxon>
        <taxon>Metazoa</taxon>
        <taxon>Ecdysozoa</taxon>
        <taxon>Arthropoda</taxon>
        <taxon>Hexapoda</taxon>
        <taxon>Insecta</taxon>
        <taxon>Pterygota</taxon>
        <taxon>Neoptera</taxon>
        <taxon>Endopterygota</taxon>
        <taxon>Lepidoptera</taxon>
        <taxon>Glossata</taxon>
        <taxon>Ditrysia</taxon>
        <taxon>Tineoidea</taxon>
        <taxon>Psychidae</taxon>
        <taxon>Oiketicinae</taxon>
        <taxon>Eumeta</taxon>
    </lineage>
</organism>
<reference evidence="1 2" key="1">
    <citation type="journal article" date="2019" name="Commun. Biol.">
        <title>The bagworm genome reveals a unique fibroin gene that provides high tensile strength.</title>
        <authorList>
            <person name="Kono N."/>
            <person name="Nakamura H."/>
            <person name="Ohtoshi R."/>
            <person name="Tomita M."/>
            <person name="Numata K."/>
            <person name="Arakawa K."/>
        </authorList>
    </citation>
    <scope>NUCLEOTIDE SEQUENCE [LARGE SCALE GENOMIC DNA]</scope>
</reference>
<dbReference type="AlphaFoldDB" id="A0A4C1SMR0"/>
<keyword evidence="2" id="KW-1185">Reference proteome</keyword>
<accession>A0A4C1SMR0</accession>
<comment type="caution">
    <text evidence="1">The sequence shown here is derived from an EMBL/GenBank/DDBJ whole genome shotgun (WGS) entry which is preliminary data.</text>
</comment>
<dbReference type="OrthoDB" id="447173at2759"/>
<dbReference type="Proteomes" id="UP000299102">
    <property type="component" value="Unassembled WGS sequence"/>
</dbReference>